<evidence type="ECO:0000256" key="2">
    <source>
        <dbReference type="ARBA" id="ARBA00022448"/>
    </source>
</evidence>
<dbReference type="Pfam" id="PF19300">
    <property type="entry name" value="BPD_transp_1_N"/>
    <property type="match status" value="1"/>
</dbReference>
<dbReference type="InterPro" id="IPR000515">
    <property type="entry name" value="MetI-like"/>
</dbReference>
<protein>
    <submittedName>
        <fullName evidence="9">ABC transporter permease</fullName>
    </submittedName>
</protein>
<feature type="transmembrane region" description="Helical" evidence="7">
    <location>
        <begin position="112"/>
        <end position="133"/>
    </location>
</feature>
<dbReference type="PROSITE" id="PS50928">
    <property type="entry name" value="ABC_TM1"/>
    <property type="match status" value="1"/>
</dbReference>
<keyword evidence="3" id="KW-1003">Cell membrane</keyword>
<evidence type="ECO:0000256" key="3">
    <source>
        <dbReference type="ARBA" id="ARBA00022475"/>
    </source>
</evidence>
<comment type="caution">
    <text evidence="9">The sequence shown here is derived from an EMBL/GenBank/DDBJ whole genome shotgun (WGS) entry which is preliminary data.</text>
</comment>
<evidence type="ECO:0000256" key="7">
    <source>
        <dbReference type="RuleBase" id="RU363032"/>
    </source>
</evidence>
<sequence length="350" mass="36849">MRAGPPVAGRSSIKAAAGLVVGLAVTLLGLVVVTFLIGRVVPIDPALVVAGDRAGPAAYQAARVALGLDLPLHEQLLLYLWNVLNGDLGRSTMTGLTVAEDVARVFPATVELAMAGTIIGVGLGVPMGVIAAARAGRLADHLVRAVALVGYSVPVFWLGLVGLLVFYARLGWVAGPGRLDVVWAYTIPEVTGFVLIDTLLAGEPAAMLDGFRHLILPAAILGYFSMAYVARMTRSLMIEQLGQDYILAARAKGAPEAQILWGHAFRNILVPLVTVVALTFAHLLEGAVLTETVFAWPGIGLYITQALFAADMNAVLGGTLVVGVAFVLMNRAADLIHRRLDARLRNEAAQ</sequence>
<keyword evidence="2 7" id="KW-0813">Transport</keyword>
<dbReference type="RefSeq" id="WP_345936660.1">
    <property type="nucleotide sequence ID" value="NZ_JBBKTW010000001.1"/>
</dbReference>
<evidence type="ECO:0000259" key="8">
    <source>
        <dbReference type="PROSITE" id="PS50928"/>
    </source>
</evidence>
<keyword evidence="6 7" id="KW-0472">Membrane</keyword>
<feature type="transmembrane region" description="Helical" evidence="7">
    <location>
        <begin position="301"/>
        <end position="329"/>
    </location>
</feature>
<accession>A0ABU9YE12</accession>
<keyword evidence="5 7" id="KW-1133">Transmembrane helix</keyword>
<dbReference type="PANTHER" id="PTHR43163:SF8">
    <property type="entry name" value="D,D-DIPEPTIDE TRANSPORT SYSTEM PERMEASE PROTEIN DDPB-RELATED"/>
    <property type="match status" value="1"/>
</dbReference>
<dbReference type="Proteomes" id="UP001413721">
    <property type="component" value="Unassembled WGS sequence"/>
</dbReference>
<dbReference type="PANTHER" id="PTHR43163">
    <property type="entry name" value="DIPEPTIDE TRANSPORT SYSTEM PERMEASE PROTEIN DPPB-RELATED"/>
    <property type="match status" value="1"/>
</dbReference>
<proteinExistence type="inferred from homology"/>
<feature type="domain" description="ABC transmembrane type-1" evidence="8">
    <location>
        <begin position="106"/>
        <end position="337"/>
    </location>
</feature>
<dbReference type="Pfam" id="PF00528">
    <property type="entry name" value="BPD_transp_1"/>
    <property type="match status" value="1"/>
</dbReference>
<gene>
    <name evidence="9" type="ORF">WG926_01770</name>
</gene>
<evidence type="ECO:0000256" key="5">
    <source>
        <dbReference type="ARBA" id="ARBA00022989"/>
    </source>
</evidence>
<organism evidence="9 10">
    <name type="scientific">Tistrella arctica</name>
    <dbReference type="NCBI Taxonomy" id="3133430"/>
    <lineage>
        <taxon>Bacteria</taxon>
        <taxon>Pseudomonadati</taxon>
        <taxon>Pseudomonadota</taxon>
        <taxon>Alphaproteobacteria</taxon>
        <taxon>Geminicoccales</taxon>
        <taxon>Geminicoccaceae</taxon>
        <taxon>Tistrella</taxon>
    </lineage>
</organism>
<keyword evidence="4 7" id="KW-0812">Transmembrane</keyword>
<evidence type="ECO:0000313" key="10">
    <source>
        <dbReference type="Proteomes" id="UP001413721"/>
    </source>
</evidence>
<feature type="transmembrane region" description="Helical" evidence="7">
    <location>
        <begin position="268"/>
        <end position="289"/>
    </location>
</feature>
<name>A0ABU9YE12_9PROT</name>
<dbReference type="CDD" id="cd06261">
    <property type="entry name" value="TM_PBP2"/>
    <property type="match status" value="1"/>
</dbReference>
<keyword evidence="10" id="KW-1185">Reference proteome</keyword>
<dbReference type="SUPFAM" id="SSF161098">
    <property type="entry name" value="MetI-like"/>
    <property type="match status" value="1"/>
</dbReference>
<dbReference type="Gene3D" id="1.10.3720.10">
    <property type="entry name" value="MetI-like"/>
    <property type="match status" value="1"/>
</dbReference>
<reference evidence="9 10" key="1">
    <citation type="submission" date="2024-03" db="EMBL/GenBank/DDBJ databases">
        <title>High-quality draft genome sequencing of Tistrella sp. BH-R2-4.</title>
        <authorList>
            <person name="Dong C."/>
        </authorList>
    </citation>
    <scope>NUCLEOTIDE SEQUENCE [LARGE SCALE GENOMIC DNA]</scope>
    <source>
        <strain evidence="9 10">BH-R2-4</strain>
    </source>
</reference>
<dbReference type="EMBL" id="JBBKTW010000001">
    <property type="protein sequence ID" value="MEN2987013.1"/>
    <property type="molecule type" value="Genomic_DNA"/>
</dbReference>
<feature type="transmembrane region" description="Helical" evidence="7">
    <location>
        <begin position="12"/>
        <end position="37"/>
    </location>
</feature>
<feature type="transmembrane region" description="Helical" evidence="7">
    <location>
        <begin position="145"/>
        <end position="168"/>
    </location>
</feature>
<evidence type="ECO:0000256" key="1">
    <source>
        <dbReference type="ARBA" id="ARBA00004651"/>
    </source>
</evidence>
<comment type="similarity">
    <text evidence="7">Belongs to the binding-protein-dependent transport system permease family.</text>
</comment>
<comment type="subcellular location">
    <subcellularLocation>
        <location evidence="1 7">Cell membrane</location>
        <topology evidence="1 7">Multi-pass membrane protein</topology>
    </subcellularLocation>
</comment>
<feature type="transmembrane region" description="Helical" evidence="7">
    <location>
        <begin position="210"/>
        <end position="230"/>
    </location>
</feature>
<evidence type="ECO:0000256" key="6">
    <source>
        <dbReference type="ARBA" id="ARBA00023136"/>
    </source>
</evidence>
<dbReference type="InterPro" id="IPR035906">
    <property type="entry name" value="MetI-like_sf"/>
</dbReference>
<dbReference type="InterPro" id="IPR045621">
    <property type="entry name" value="BPD_transp_1_N"/>
</dbReference>
<evidence type="ECO:0000313" key="9">
    <source>
        <dbReference type="EMBL" id="MEN2987013.1"/>
    </source>
</evidence>
<evidence type="ECO:0000256" key="4">
    <source>
        <dbReference type="ARBA" id="ARBA00022692"/>
    </source>
</evidence>